<keyword evidence="1" id="KW-0732">Signal</keyword>
<gene>
    <name evidence="2" type="ORF">SAMN02745215_02304</name>
</gene>
<organism evidence="2 3">
    <name type="scientific">Desulfitobacterium chlororespirans DSM 11544</name>
    <dbReference type="NCBI Taxonomy" id="1121395"/>
    <lineage>
        <taxon>Bacteria</taxon>
        <taxon>Bacillati</taxon>
        <taxon>Bacillota</taxon>
        <taxon>Clostridia</taxon>
        <taxon>Eubacteriales</taxon>
        <taxon>Desulfitobacteriaceae</taxon>
        <taxon>Desulfitobacterium</taxon>
    </lineage>
</organism>
<dbReference type="RefSeq" id="WP_072772730.1">
    <property type="nucleotide sequence ID" value="NZ_FRDN01000007.1"/>
</dbReference>
<accession>A0A1M7TNW0</accession>
<dbReference type="Proteomes" id="UP000184010">
    <property type="component" value="Unassembled WGS sequence"/>
</dbReference>
<proteinExistence type="predicted"/>
<feature type="chain" id="PRO_5013178630" evidence="1">
    <location>
        <begin position="26"/>
        <end position="139"/>
    </location>
</feature>
<evidence type="ECO:0000256" key="1">
    <source>
        <dbReference type="SAM" id="SignalP"/>
    </source>
</evidence>
<keyword evidence="3" id="KW-1185">Reference proteome</keyword>
<evidence type="ECO:0000313" key="2">
    <source>
        <dbReference type="EMBL" id="SHN72429.1"/>
    </source>
</evidence>
<sequence length="139" mass="14929">MKRKKTLIAALALAFVATAGASAYAATPEIKDISPNTTFTIQTYADGEMPVLPEGAIDLNKVIFSEGKISFMPVSGTPLVNFAQWGIPEGGIELKIYAEGELPVIPEGAIKFNMVQLPEGAMSIMPIDAQFMHKMVVEE</sequence>
<dbReference type="EMBL" id="FRDN01000007">
    <property type="protein sequence ID" value="SHN72429.1"/>
    <property type="molecule type" value="Genomic_DNA"/>
</dbReference>
<dbReference type="STRING" id="1121395.SAMN02745215_02304"/>
<feature type="signal peptide" evidence="1">
    <location>
        <begin position="1"/>
        <end position="25"/>
    </location>
</feature>
<evidence type="ECO:0000313" key="3">
    <source>
        <dbReference type="Proteomes" id="UP000184010"/>
    </source>
</evidence>
<reference evidence="3" key="1">
    <citation type="submission" date="2016-12" db="EMBL/GenBank/DDBJ databases">
        <authorList>
            <person name="Varghese N."/>
            <person name="Submissions S."/>
        </authorList>
    </citation>
    <scope>NUCLEOTIDE SEQUENCE [LARGE SCALE GENOMIC DNA]</scope>
    <source>
        <strain evidence="3">DSM 11544</strain>
    </source>
</reference>
<protein>
    <submittedName>
        <fullName evidence="2">Uncharacterized protein</fullName>
    </submittedName>
</protein>
<name>A0A1M7TNW0_9FIRM</name>
<dbReference type="AlphaFoldDB" id="A0A1M7TNW0"/>